<dbReference type="Proteomes" id="UP001066276">
    <property type="component" value="Chromosome 2_1"/>
</dbReference>
<evidence type="ECO:0000256" key="1">
    <source>
        <dbReference type="SAM" id="MobiDB-lite"/>
    </source>
</evidence>
<comment type="caution">
    <text evidence="2">The sequence shown here is derived from an EMBL/GenBank/DDBJ whole genome shotgun (WGS) entry which is preliminary data.</text>
</comment>
<organism evidence="2 3">
    <name type="scientific">Pleurodeles waltl</name>
    <name type="common">Iberian ribbed newt</name>
    <dbReference type="NCBI Taxonomy" id="8319"/>
    <lineage>
        <taxon>Eukaryota</taxon>
        <taxon>Metazoa</taxon>
        <taxon>Chordata</taxon>
        <taxon>Craniata</taxon>
        <taxon>Vertebrata</taxon>
        <taxon>Euteleostomi</taxon>
        <taxon>Amphibia</taxon>
        <taxon>Batrachia</taxon>
        <taxon>Caudata</taxon>
        <taxon>Salamandroidea</taxon>
        <taxon>Salamandridae</taxon>
        <taxon>Pleurodelinae</taxon>
        <taxon>Pleurodeles</taxon>
    </lineage>
</organism>
<dbReference type="EMBL" id="JANPWB010000003">
    <property type="protein sequence ID" value="KAJ1204300.1"/>
    <property type="molecule type" value="Genomic_DNA"/>
</dbReference>
<gene>
    <name evidence="2" type="ORF">NDU88_008079</name>
</gene>
<sequence>MHIGLLYSAALRCPRGASGSPLGNTEAQFPSPYGRERIAGGGVFKSPDSRTEKSPDSFNATHAKVPDRNEEDRGERRNQEPRRDTAGETSWRRQRA</sequence>
<protein>
    <submittedName>
        <fullName evidence="2">Uncharacterized protein</fullName>
    </submittedName>
</protein>
<accession>A0AAV7VW72</accession>
<proteinExistence type="predicted"/>
<dbReference type="AlphaFoldDB" id="A0AAV7VW72"/>
<evidence type="ECO:0000313" key="2">
    <source>
        <dbReference type="EMBL" id="KAJ1204300.1"/>
    </source>
</evidence>
<name>A0AAV7VW72_PLEWA</name>
<evidence type="ECO:0000313" key="3">
    <source>
        <dbReference type="Proteomes" id="UP001066276"/>
    </source>
</evidence>
<feature type="compositionally biased region" description="Basic and acidic residues" evidence="1">
    <location>
        <begin position="64"/>
        <end position="86"/>
    </location>
</feature>
<feature type="region of interest" description="Disordered" evidence="1">
    <location>
        <begin position="13"/>
        <end position="96"/>
    </location>
</feature>
<reference evidence="2" key="1">
    <citation type="journal article" date="2022" name="bioRxiv">
        <title>Sequencing and chromosome-scale assembly of the giantPleurodeles waltlgenome.</title>
        <authorList>
            <person name="Brown T."/>
            <person name="Elewa A."/>
            <person name="Iarovenko S."/>
            <person name="Subramanian E."/>
            <person name="Araus A.J."/>
            <person name="Petzold A."/>
            <person name="Susuki M."/>
            <person name="Suzuki K.-i.T."/>
            <person name="Hayashi T."/>
            <person name="Toyoda A."/>
            <person name="Oliveira C."/>
            <person name="Osipova E."/>
            <person name="Leigh N.D."/>
            <person name="Simon A."/>
            <person name="Yun M.H."/>
        </authorList>
    </citation>
    <scope>NUCLEOTIDE SEQUENCE</scope>
    <source>
        <strain evidence="2">20211129_DDA</strain>
        <tissue evidence="2">Liver</tissue>
    </source>
</reference>
<keyword evidence="3" id="KW-1185">Reference proteome</keyword>